<feature type="region of interest" description="Disordered" evidence="1">
    <location>
        <begin position="34"/>
        <end position="60"/>
    </location>
</feature>
<evidence type="ECO:0000313" key="3">
    <source>
        <dbReference type="Proteomes" id="UP001362999"/>
    </source>
</evidence>
<protein>
    <submittedName>
        <fullName evidence="2">Uncharacterized protein</fullName>
    </submittedName>
</protein>
<dbReference type="AlphaFoldDB" id="A0AAW0DNF1"/>
<evidence type="ECO:0000313" key="2">
    <source>
        <dbReference type="EMBL" id="KAK7054048.1"/>
    </source>
</evidence>
<reference evidence="2 3" key="1">
    <citation type="journal article" date="2024" name="J Genomics">
        <title>Draft genome sequencing and assembly of Favolaschia claudopus CIRM-BRFM 2984 isolated from oak limbs.</title>
        <authorList>
            <person name="Navarro D."/>
            <person name="Drula E."/>
            <person name="Chaduli D."/>
            <person name="Cazenave R."/>
            <person name="Ahrendt S."/>
            <person name="Wang J."/>
            <person name="Lipzen A."/>
            <person name="Daum C."/>
            <person name="Barry K."/>
            <person name="Grigoriev I.V."/>
            <person name="Favel A."/>
            <person name="Rosso M.N."/>
            <person name="Martin F."/>
        </authorList>
    </citation>
    <scope>NUCLEOTIDE SEQUENCE [LARGE SCALE GENOMIC DNA]</scope>
    <source>
        <strain evidence="2 3">CIRM-BRFM 2984</strain>
    </source>
</reference>
<dbReference type="Proteomes" id="UP001362999">
    <property type="component" value="Unassembled WGS sequence"/>
</dbReference>
<comment type="caution">
    <text evidence="2">The sequence shown here is derived from an EMBL/GenBank/DDBJ whole genome shotgun (WGS) entry which is preliminary data.</text>
</comment>
<evidence type="ECO:0000256" key="1">
    <source>
        <dbReference type="SAM" id="MobiDB-lite"/>
    </source>
</evidence>
<gene>
    <name evidence="2" type="ORF">R3P38DRAFT_3171544</name>
</gene>
<accession>A0AAW0DNF1</accession>
<sequence>MSQFGSQSVLSPVQVLNISKDGCAVAPDSPLFHKTSQPAKLSPKPKNVPTVKWPPSNEPRPSHDAYMARLAPRQVLVENTYKCHKRSGTHYQYSRFFLRPRFGLKDELLRSPRFVRRVWVADPEKHRPAWIAHEKHAPFSVSTYSIHALETEIRLCQDYYADLPENRAVAKFLLTWAGNVVPPSVGIDNNETSLWAARTPQKIRLPSRSTRKRAERIHHILNL</sequence>
<organism evidence="2 3">
    <name type="scientific">Favolaschia claudopus</name>
    <dbReference type="NCBI Taxonomy" id="2862362"/>
    <lineage>
        <taxon>Eukaryota</taxon>
        <taxon>Fungi</taxon>
        <taxon>Dikarya</taxon>
        <taxon>Basidiomycota</taxon>
        <taxon>Agaricomycotina</taxon>
        <taxon>Agaricomycetes</taxon>
        <taxon>Agaricomycetidae</taxon>
        <taxon>Agaricales</taxon>
        <taxon>Marasmiineae</taxon>
        <taxon>Mycenaceae</taxon>
        <taxon>Favolaschia</taxon>
    </lineage>
</organism>
<name>A0AAW0DNF1_9AGAR</name>
<proteinExistence type="predicted"/>
<dbReference type="EMBL" id="JAWWNJ010000006">
    <property type="protein sequence ID" value="KAK7054048.1"/>
    <property type="molecule type" value="Genomic_DNA"/>
</dbReference>
<keyword evidence="3" id="KW-1185">Reference proteome</keyword>